<dbReference type="PROSITE" id="PS50042">
    <property type="entry name" value="CNMP_BINDING_3"/>
    <property type="match status" value="1"/>
</dbReference>
<dbReference type="EMBL" id="PDUD01000037">
    <property type="protein sequence ID" value="PHN02748.1"/>
    <property type="molecule type" value="Genomic_DNA"/>
</dbReference>
<comment type="caution">
    <text evidence="2">The sequence shown here is derived from an EMBL/GenBank/DDBJ whole genome shotgun (WGS) entry which is preliminary data.</text>
</comment>
<proteinExistence type="predicted"/>
<organism evidence="2 3">
    <name type="scientific">Flavilitoribacter nigricans (strain ATCC 23147 / DSM 23189 / NBRC 102662 / NCIMB 1420 / SS-2)</name>
    <name type="common">Lewinella nigricans</name>
    <dbReference type="NCBI Taxonomy" id="1122177"/>
    <lineage>
        <taxon>Bacteria</taxon>
        <taxon>Pseudomonadati</taxon>
        <taxon>Bacteroidota</taxon>
        <taxon>Saprospiria</taxon>
        <taxon>Saprospirales</taxon>
        <taxon>Lewinellaceae</taxon>
        <taxon>Flavilitoribacter</taxon>
    </lineage>
</organism>
<dbReference type="RefSeq" id="WP_099153889.1">
    <property type="nucleotide sequence ID" value="NZ_PDUD01000037.1"/>
</dbReference>
<dbReference type="Gene3D" id="2.60.120.10">
    <property type="entry name" value="Jelly Rolls"/>
    <property type="match status" value="1"/>
</dbReference>
<protein>
    <recommendedName>
        <fullName evidence="1">Cyclic nucleotide-binding domain-containing protein</fullName>
    </recommendedName>
</protein>
<dbReference type="Pfam" id="PF00027">
    <property type="entry name" value="cNMP_binding"/>
    <property type="match status" value="1"/>
</dbReference>
<evidence type="ECO:0000313" key="3">
    <source>
        <dbReference type="Proteomes" id="UP000223913"/>
    </source>
</evidence>
<sequence length="195" mass="23077">MNYELLKAYFRQHLDLSSKELEVITSYYHEKKVDKGNFVLRQGEICRFEGFVVEGCFKVCVTDADGNEKVLYFAARDWWVMDIDSFSRQTPSDLDIQALTDSTLLMISRYDKERLYEQVPKLERLFRLMSQKAVAAWQRRLVRNHTMKAEERYHHFVSTYPEIAQLVTNKLVASYLGITQEFVSVIRKRLSEKKI</sequence>
<evidence type="ECO:0000259" key="1">
    <source>
        <dbReference type="PROSITE" id="PS50042"/>
    </source>
</evidence>
<dbReference type="OrthoDB" id="1092431at2"/>
<dbReference type="InterPro" id="IPR000595">
    <property type="entry name" value="cNMP-bd_dom"/>
</dbReference>
<keyword evidence="3" id="KW-1185">Reference proteome</keyword>
<dbReference type="SUPFAM" id="SSF51206">
    <property type="entry name" value="cAMP-binding domain-like"/>
    <property type="match status" value="1"/>
</dbReference>
<name>A0A2D0N2X3_FLAN2</name>
<gene>
    <name evidence="2" type="ORF">CRP01_30660</name>
</gene>
<dbReference type="Proteomes" id="UP000223913">
    <property type="component" value="Unassembled WGS sequence"/>
</dbReference>
<accession>A0A2D0N2X3</accession>
<dbReference type="CDD" id="cd00038">
    <property type="entry name" value="CAP_ED"/>
    <property type="match status" value="1"/>
</dbReference>
<dbReference type="InterPro" id="IPR018490">
    <property type="entry name" value="cNMP-bd_dom_sf"/>
</dbReference>
<feature type="domain" description="Cyclic nucleotide-binding" evidence="1">
    <location>
        <begin position="15"/>
        <end position="115"/>
    </location>
</feature>
<reference evidence="2 3" key="1">
    <citation type="submission" date="2017-10" db="EMBL/GenBank/DDBJ databases">
        <title>The draft genome sequence of Lewinella nigricans NBRC 102662.</title>
        <authorList>
            <person name="Wang K."/>
        </authorList>
    </citation>
    <scope>NUCLEOTIDE SEQUENCE [LARGE SCALE GENOMIC DNA]</scope>
    <source>
        <strain evidence="2 3">NBRC 102662</strain>
    </source>
</reference>
<dbReference type="AlphaFoldDB" id="A0A2D0N2X3"/>
<evidence type="ECO:0000313" key="2">
    <source>
        <dbReference type="EMBL" id="PHN02748.1"/>
    </source>
</evidence>
<dbReference type="InterPro" id="IPR014710">
    <property type="entry name" value="RmlC-like_jellyroll"/>
</dbReference>